<name>A0AAD4PVG0_9EURO</name>
<dbReference type="EMBL" id="JAJTJA010000014">
    <property type="protein sequence ID" value="KAH8690253.1"/>
    <property type="molecule type" value="Genomic_DNA"/>
</dbReference>
<accession>A0AAD4PVG0</accession>
<evidence type="ECO:0000313" key="2">
    <source>
        <dbReference type="Proteomes" id="UP001201262"/>
    </source>
</evidence>
<comment type="caution">
    <text evidence="1">The sequence shown here is derived from an EMBL/GenBank/DDBJ whole genome shotgun (WGS) entry which is preliminary data.</text>
</comment>
<proteinExistence type="predicted"/>
<reference evidence="1" key="1">
    <citation type="submission" date="2021-12" db="EMBL/GenBank/DDBJ databases">
        <title>Convergent genome expansion in fungi linked to evolution of root-endophyte symbiosis.</title>
        <authorList>
            <consortium name="DOE Joint Genome Institute"/>
            <person name="Ke Y.-H."/>
            <person name="Bonito G."/>
            <person name="Liao H.-L."/>
            <person name="Looney B."/>
            <person name="Rojas-Flechas A."/>
            <person name="Nash J."/>
            <person name="Hameed K."/>
            <person name="Schadt C."/>
            <person name="Martin F."/>
            <person name="Crous P.W."/>
            <person name="Miettinen O."/>
            <person name="Magnuson J.K."/>
            <person name="Labbe J."/>
            <person name="Jacobson D."/>
            <person name="Doktycz M.J."/>
            <person name="Veneault-Fourrey C."/>
            <person name="Kuo A."/>
            <person name="Mondo S."/>
            <person name="Calhoun S."/>
            <person name="Riley R."/>
            <person name="Ohm R."/>
            <person name="LaButti K."/>
            <person name="Andreopoulos B."/>
            <person name="Pangilinan J."/>
            <person name="Nolan M."/>
            <person name="Tritt A."/>
            <person name="Clum A."/>
            <person name="Lipzen A."/>
            <person name="Daum C."/>
            <person name="Barry K."/>
            <person name="Grigoriev I.V."/>
            <person name="Vilgalys R."/>
        </authorList>
    </citation>
    <scope>NUCLEOTIDE SEQUENCE</scope>
    <source>
        <strain evidence="1">PMI_201</strain>
    </source>
</reference>
<gene>
    <name evidence="1" type="ORF">BGW36DRAFT_364975</name>
</gene>
<dbReference type="GeneID" id="70244899"/>
<evidence type="ECO:0000313" key="1">
    <source>
        <dbReference type="EMBL" id="KAH8690253.1"/>
    </source>
</evidence>
<keyword evidence="2" id="KW-1185">Reference proteome</keyword>
<dbReference type="RefSeq" id="XP_046066536.1">
    <property type="nucleotide sequence ID" value="XM_046214612.1"/>
</dbReference>
<protein>
    <submittedName>
        <fullName evidence="1">Uncharacterized protein</fullName>
    </submittedName>
</protein>
<dbReference type="AlphaFoldDB" id="A0AAD4PVG0"/>
<organism evidence="1 2">
    <name type="scientific">Talaromyces proteolyticus</name>
    <dbReference type="NCBI Taxonomy" id="1131652"/>
    <lineage>
        <taxon>Eukaryota</taxon>
        <taxon>Fungi</taxon>
        <taxon>Dikarya</taxon>
        <taxon>Ascomycota</taxon>
        <taxon>Pezizomycotina</taxon>
        <taxon>Eurotiomycetes</taxon>
        <taxon>Eurotiomycetidae</taxon>
        <taxon>Eurotiales</taxon>
        <taxon>Trichocomaceae</taxon>
        <taxon>Talaromyces</taxon>
        <taxon>Talaromyces sect. Bacilispori</taxon>
    </lineage>
</organism>
<sequence>MDYSDSVRLKALGDPRDLQEENDVLRYRLDAAISKIMKLQSATDQITDVDIGRRVESLQDAIQWWVNSVGKDLRKRSRDFRSIFHRALDRKDQASIIRELGLANESCHDSDVEWIMWLVNLSTCIYIVLGRHIWEYLSENIFSET</sequence>
<dbReference type="Proteomes" id="UP001201262">
    <property type="component" value="Unassembled WGS sequence"/>
</dbReference>